<dbReference type="InterPro" id="IPR024752">
    <property type="entry name" value="Myb/SANT-like_dom"/>
</dbReference>
<protein>
    <recommendedName>
        <fullName evidence="2">Myb/SANT-like domain-containing protein</fullName>
    </recommendedName>
</protein>
<dbReference type="Proteomes" id="UP001180020">
    <property type="component" value="Unassembled WGS sequence"/>
</dbReference>
<dbReference type="PANTHER" id="PTHR46929">
    <property type="entry name" value="EXPRESSED PROTEIN"/>
    <property type="match status" value="1"/>
</dbReference>
<comment type="caution">
    <text evidence="3">The sequence shown here is derived from an EMBL/GenBank/DDBJ whole genome shotgun (WGS) entry which is preliminary data.</text>
</comment>
<reference evidence="3" key="2">
    <citation type="submission" date="2023-06" db="EMBL/GenBank/DDBJ databases">
        <authorList>
            <person name="Ma L."/>
            <person name="Liu K.-W."/>
            <person name="Li Z."/>
            <person name="Hsiao Y.-Y."/>
            <person name="Qi Y."/>
            <person name="Fu T."/>
            <person name="Tang G."/>
            <person name="Zhang D."/>
            <person name="Sun W.-H."/>
            <person name="Liu D.-K."/>
            <person name="Li Y."/>
            <person name="Chen G.-Z."/>
            <person name="Liu X.-D."/>
            <person name="Liao X.-Y."/>
            <person name="Jiang Y.-T."/>
            <person name="Yu X."/>
            <person name="Hao Y."/>
            <person name="Huang J."/>
            <person name="Zhao X.-W."/>
            <person name="Ke S."/>
            <person name="Chen Y.-Y."/>
            <person name="Wu W.-L."/>
            <person name="Hsu J.-L."/>
            <person name="Lin Y.-F."/>
            <person name="Huang M.-D."/>
            <person name="Li C.-Y."/>
            <person name="Huang L."/>
            <person name="Wang Z.-W."/>
            <person name="Zhao X."/>
            <person name="Zhong W.-Y."/>
            <person name="Peng D.-H."/>
            <person name="Ahmad S."/>
            <person name="Lan S."/>
            <person name="Zhang J.-S."/>
            <person name="Tsai W.-C."/>
            <person name="Van De Peer Y."/>
            <person name="Liu Z.-J."/>
        </authorList>
    </citation>
    <scope>NUCLEOTIDE SEQUENCE</scope>
    <source>
        <strain evidence="3">CP</strain>
        <tissue evidence="3">Leaves</tissue>
    </source>
</reference>
<organism evidence="3 4">
    <name type="scientific">Acorus calamus</name>
    <name type="common">Sweet flag</name>
    <dbReference type="NCBI Taxonomy" id="4465"/>
    <lineage>
        <taxon>Eukaryota</taxon>
        <taxon>Viridiplantae</taxon>
        <taxon>Streptophyta</taxon>
        <taxon>Embryophyta</taxon>
        <taxon>Tracheophyta</taxon>
        <taxon>Spermatophyta</taxon>
        <taxon>Magnoliopsida</taxon>
        <taxon>Liliopsida</taxon>
        <taxon>Acoraceae</taxon>
        <taxon>Acorus</taxon>
    </lineage>
</organism>
<evidence type="ECO:0000313" key="4">
    <source>
        <dbReference type="Proteomes" id="UP001180020"/>
    </source>
</evidence>
<dbReference type="Pfam" id="PF12776">
    <property type="entry name" value="Myb_DNA-bind_3"/>
    <property type="match status" value="1"/>
</dbReference>
<evidence type="ECO:0000259" key="2">
    <source>
        <dbReference type="Pfam" id="PF12776"/>
    </source>
</evidence>
<keyword evidence="4" id="KW-1185">Reference proteome</keyword>
<proteinExistence type="predicted"/>
<dbReference type="EMBL" id="JAUJYO010000003">
    <property type="protein sequence ID" value="KAK1322393.1"/>
    <property type="molecule type" value="Genomic_DNA"/>
</dbReference>
<evidence type="ECO:0000313" key="3">
    <source>
        <dbReference type="EMBL" id="KAK1322393.1"/>
    </source>
</evidence>
<name>A0AAV9F8P8_ACOCL</name>
<reference evidence="3" key="1">
    <citation type="journal article" date="2023" name="Nat. Commun.">
        <title>Diploid and tetraploid genomes of Acorus and the evolution of monocots.</title>
        <authorList>
            <person name="Ma L."/>
            <person name="Liu K.W."/>
            <person name="Li Z."/>
            <person name="Hsiao Y.Y."/>
            <person name="Qi Y."/>
            <person name="Fu T."/>
            <person name="Tang G.D."/>
            <person name="Zhang D."/>
            <person name="Sun W.H."/>
            <person name="Liu D.K."/>
            <person name="Li Y."/>
            <person name="Chen G.Z."/>
            <person name="Liu X.D."/>
            <person name="Liao X.Y."/>
            <person name="Jiang Y.T."/>
            <person name="Yu X."/>
            <person name="Hao Y."/>
            <person name="Huang J."/>
            <person name="Zhao X.W."/>
            <person name="Ke S."/>
            <person name="Chen Y.Y."/>
            <person name="Wu W.L."/>
            <person name="Hsu J.L."/>
            <person name="Lin Y.F."/>
            <person name="Huang M.D."/>
            <person name="Li C.Y."/>
            <person name="Huang L."/>
            <person name="Wang Z.W."/>
            <person name="Zhao X."/>
            <person name="Zhong W.Y."/>
            <person name="Peng D.H."/>
            <person name="Ahmad S."/>
            <person name="Lan S."/>
            <person name="Zhang J.S."/>
            <person name="Tsai W.C."/>
            <person name="Van de Peer Y."/>
            <person name="Liu Z.J."/>
        </authorList>
    </citation>
    <scope>NUCLEOTIDE SEQUENCE</scope>
    <source>
        <strain evidence="3">CP</strain>
    </source>
</reference>
<feature type="region of interest" description="Disordered" evidence="1">
    <location>
        <begin position="129"/>
        <end position="163"/>
    </location>
</feature>
<accession>A0AAV9F8P8</accession>
<dbReference type="AlphaFoldDB" id="A0AAV9F8P8"/>
<dbReference type="PANTHER" id="PTHR46929:SF23">
    <property type="entry name" value="L10-INTERACTING MYB DOMAIN-CONTAINING PROTEIN-LIKE"/>
    <property type="match status" value="1"/>
</dbReference>
<sequence>MSRFMQKFLVEQVEKGMKIDKTFKRPAFIAIARAVNSNVENHLRTLKTKYSQIKRLKNMSGVGWDDTLKLITMDDDIYNEYVQAHPKDEPYLNKPIEMCDEMIIICGDDQATGSFAQAMSEPVVDVDARSNFGANNDESEEMKDKTKENDNASNGITKGGRKRSRNIESKFDMLIDKLSSSSSTSAHFVVVSSVGTQTVCGYGSFTWLSPPLPPLLEEPFLDEPSDFFFFLRNVSSTANTFVLFNAGP</sequence>
<feature type="domain" description="Myb/SANT-like" evidence="2">
    <location>
        <begin position="2"/>
        <end position="81"/>
    </location>
</feature>
<evidence type="ECO:0000256" key="1">
    <source>
        <dbReference type="SAM" id="MobiDB-lite"/>
    </source>
</evidence>
<gene>
    <name evidence="3" type="ORF">QJS10_CPA03g01907</name>
</gene>